<evidence type="ECO:0000313" key="1">
    <source>
        <dbReference type="EMBL" id="AMO55256.1"/>
    </source>
</evidence>
<dbReference type="Proteomes" id="UP000071065">
    <property type="component" value="Chromosome"/>
</dbReference>
<accession>A0A142B930</accession>
<dbReference type="AlphaFoldDB" id="A0A142B930"/>
<dbReference type="KEGG" id="emp:EZMO1_1050"/>
<evidence type="ECO:0000313" key="2">
    <source>
        <dbReference type="Proteomes" id="UP000071065"/>
    </source>
</evidence>
<name>A0A142B930_9GAMM</name>
<gene>
    <name evidence="1" type="ORF">EZMO1_1050</name>
</gene>
<dbReference type="STRING" id="570277.EZMO1_1050"/>
<protein>
    <submittedName>
        <fullName evidence="1">IS1634 family transposase</fullName>
    </submittedName>
</protein>
<dbReference type="PATRIC" id="fig|570277.3.peg.1148"/>
<sequence>MVVTLCLMAYAAIQHRICYELKKKSRTFPNMKKKLAQNPTGRCVFLCFEGIYLLTPVNTKRHVICVSESQETILFIYWSQHTNQFIPDWGVE</sequence>
<organism evidence="1 2">
    <name type="scientific">Endozoicomonas montiporae CL-33</name>
    <dbReference type="NCBI Taxonomy" id="570277"/>
    <lineage>
        <taxon>Bacteria</taxon>
        <taxon>Pseudomonadati</taxon>
        <taxon>Pseudomonadota</taxon>
        <taxon>Gammaproteobacteria</taxon>
        <taxon>Oceanospirillales</taxon>
        <taxon>Endozoicomonadaceae</taxon>
        <taxon>Endozoicomonas</taxon>
    </lineage>
</organism>
<reference evidence="1 2" key="1">
    <citation type="journal article" date="2016" name="Front. Microbiol.">
        <title>Genomic Insight into the Host-Endosymbiont Relationship of Endozoicomonas montiporae CL-33(T) with its Coral Host.</title>
        <authorList>
            <person name="Ding J.-Y."/>
            <person name="Shiu J.-H."/>
            <person name="Chen W.-M."/>
            <person name="Chiang Y.-R."/>
            <person name="Tang S.-L."/>
        </authorList>
    </citation>
    <scope>NUCLEOTIDE SEQUENCE [LARGE SCALE GENOMIC DNA]</scope>
    <source>
        <strain evidence="1 2">CL-33</strain>
    </source>
</reference>
<dbReference type="EMBL" id="CP013251">
    <property type="protein sequence ID" value="AMO55256.1"/>
    <property type="molecule type" value="Genomic_DNA"/>
</dbReference>
<proteinExistence type="predicted"/>